<keyword evidence="20" id="KW-1185">Reference proteome</keyword>
<evidence type="ECO:0000256" key="10">
    <source>
        <dbReference type="ARBA" id="ARBA00022777"/>
    </source>
</evidence>
<evidence type="ECO:0000256" key="15">
    <source>
        <dbReference type="ARBA" id="ARBA00030800"/>
    </source>
</evidence>
<evidence type="ECO:0000256" key="9">
    <source>
        <dbReference type="ARBA" id="ARBA00022723"/>
    </source>
</evidence>
<keyword evidence="11" id="KW-0408">Iron</keyword>
<proteinExistence type="predicted"/>
<keyword evidence="17" id="KW-0472">Membrane</keyword>
<feature type="transmembrane region" description="Helical" evidence="17">
    <location>
        <begin position="157"/>
        <end position="179"/>
    </location>
</feature>
<keyword evidence="8 19" id="KW-0808">Transferase</keyword>
<dbReference type="InterPro" id="IPR005467">
    <property type="entry name" value="His_kinase_dom"/>
</dbReference>
<dbReference type="GO" id="GO:0005737">
    <property type="term" value="C:cytoplasm"/>
    <property type="evidence" value="ECO:0007669"/>
    <property type="project" value="UniProtKB-SubCell"/>
</dbReference>
<accession>D6TIF7</accession>
<feature type="transmembrane region" description="Helical" evidence="17">
    <location>
        <begin position="94"/>
        <end position="121"/>
    </location>
</feature>
<dbReference type="GO" id="GO:0046983">
    <property type="term" value="F:protein dimerization activity"/>
    <property type="evidence" value="ECO:0007669"/>
    <property type="project" value="InterPro"/>
</dbReference>
<evidence type="ECO:0000256" key="4">
    <source>
        <dbReference type="ARBA" id="ARBA00012438"/>
    </source>
</evidence>
<feature type="transmembrane region" description="Helical" evidence="17">
    <location>
        <begin position="60"/>
        <end position="82"/>
    </location>
</feature>
<name>D6TIF7_KTERA</name>
<dbReference type="Gene3D" id="3.30.565.10">
    <property type="entry name" value="Histidine kinase-like ATPase, C-terminal domain"/>
    <property type="match status" value="1"/>
</dbReference>
<evidence type="ECO:0000256" key="6">
    <source>
        <dbReference type="ARBA" id="ARBA00022485"/>
    </source>
</evidence>
<dbReference type="InterPro" id="IPR036890">
    <property type="entry name" value="HATPase_C_sf"/>
</dbReference>
<evidence type="ECO:0000256" key="16">
    <source>
        <dbReference type="SAM" id="Coils"/>
    </source>
</evidence>
<evidence type="ECO:0000256" key="5">
    <source>
        <dbReference type="ARBA" id="ARBA00017322"/>
    </source>
</evidence>
<dbReference type="InterPro" id="IPR003594">
    <property type="entry name" value="HATPase_dom"/>
</dbReference>
<feature type="coiled-coil region" evidence="16">
    <location>
        <begin position="185"/>
        <end position="212"/>
    </location>
</feature>
<dbReference type="EMBL" id="ADVG01000001">
    <property type="protein sequence ID" value="EFH89214.1"/>
    <property type="molecule type" value="Genomic_DNA"/>
</dbReference>
<comment type="subcellular location">
    <subcellularLocation>
        <location evidence="3">Cytoplasm</location>
    </subcellularLocation>
</comment>
<dbReference type="PANTHER" id="PTHR24421:SF62">
    <property type="entry name" value="SENSORY TRANSDUCTION HISTIDINE KINASE"/>
    <property type="match status" value="1"/>
</dbReference>
<comment type="catalytic activity">
    <reaction evidence="1">
        <text>ATP + protein L-histidine = ADP + protein N-phospho-L-histidine.</text>
        <dbReference type="EC" id="2.7.13.3"/>
    </reaction>
</comment>
<sequence length="423" mass="47727">MHRMQLPDFVPSGAAREKNAASQRPIWLRWLPFWHGFASLFLVTVIGLAFFHTSNGQTRALLILLAFLWLGWYSVCVVSNPLSWHGHPWRTCGYLIIGWALWVGLISLDFSCFVLLLVLYTQVFLFPPMPWKVLLALALTGLYLWCEVVSTGSWDSLIFFELSITVLCIIIAVFVDAVVRQSHIRQRLFSELEATRQELAQIERQAGITEERQRLAHEIHDTLAQGFIGIVMHLETADAVLQGETETARQHLDQARFIARENLVEARRLMWALQPEALDRAPLSEVLGSFVACWSQESGISATTLVTGQARGQRPERELALLRAAQEALTNVRKHAHASRVTVTLSYMEDMVTLDVQDNGIGFEQNERYKSFPQEHASGFGLKGLRERVKKLQGTLAIESMPGEGTTLAVALPEESCAHERER</sequence>
<dbReference type="Gene3D" id="1.20.5.1930">
    <property type="match status" value="1"/>
</dbReference>
<comment type="cofactor">
    <cofactor evidence="2">
        <name>[4Fe-4S] cluster</name>
        <dbReference type="ChEBI" id="CHEBI:49883"/>
    </cofactor>
</comment>
<dbReference type="OrthoDB" id="9795828at2"/>
<dbReference type="InterPro" id="IPR017205">
    <property type="entry name" value="Sig_transdc_His_kinase_ChrS"/>
</dbReference>
<evidence type="ECO:0000256" key="3">
    <source>
        <dbReference type="ARBA" id="ARBA00004496"/>
    </source>
</evidence>
<dbReference type="Pfam" id="PF07730">
    <property type="entry name" value="HisKA_3"/>
    <property type="match status" value="1"/>
</dbReference>
<evidence type="ECO:0000256" key="7">
    <source>
        <dbReference type="ARBA" id="ARBA00022490"/>
    </source>
</evidence>
<evidence type="ECO:0000313" key="20">
    <source>
        <dbReference type="Proteomes" id="UP000004508"/>
    </source>
</evidence>
<evidence type="ECO:0000259" key="18">
    <source>
        <dbReference type="PROSITE" id="PS50109"/>
    </source>
</evidence>
<keyword evidence="12" id="KW-0902">Two-component regulatory system</keyword>
<keyword evidence="9" id="KW-0479">Metal-binding</keyword>
<evidence type="ECO:0000256" key="17">
    <source>
        <dbReference type="SAM" id="Phobius"/>
    </source>
</evidence>
<comment type="function">
    <text evidence="14">Member of the two-component regulatory system NreB/NreC involved in the control of dissimilatory nitrate/nitrite reduction in response to oxygen. NreB functions as a direct oxygen sensor histidine kinase which is autophosphorylated, in the absence of oxygen, probably at the conserved histidine residue, and transfers its phosphate group probably to a conserved aspartate residue of NreC. NreB/NreC activates the expression of the nitrate (narGHJI) and nitrite (nir) reductase operons, as well as the putative nitrate transporter gene narT.</text>
</comment>
<keyword evidence="7" id="KW-0963">Cytoplasm</keyword>
<dbReference type="CDD" id="cd16917">
    <property type="entry name" value="HATPase_UhpB-NarQ-NarX-like"/>
    <property type="match status" value="1"/>
</dbReference>
<dbReference type="PROSITE" id="PS50109">
    <property type="entry name" value="HIS_KIN"/>
    <property type="match status" value="1"/>
</dbReference>
<dbReference type="eggNOG" id="COG4585">
    <property type="taxonomic scope" value="Bacteria"/>
</dbReference>
<dbReference type="InParanoid" id="D6TIF7"/>
<dbReference type="AlphaFoldDB" id="D6TIF7"/>
<dbReference type="Proteomes" id="UP000004508">
    <property type="component" value="Unassembled WGS sequence"/>
</dbReference>
<feature type="transmembrane region" description="Helical" evidence="17">
    <location>
        <begin position="133"/>
        <end position="151"/>
    </location>
</feature>
<dbReference type="GO" id="GO:0016020">
    <property type="term" value="C:membrane"/>
    <property type="evidence" value="ECO:0007669"/>
    <property type="project" value="InterPro"/>
</dbReference>
<evidence type="ECO:0000256" key="8">
    <source>
        <dbReference type="ARBA" id="ARBA00022679"/>
    </source>
</evidence>
<dbReference type="InterPro" id="IPR004358">
    <property type="entry name" value="Sig_transdc_His_kin-like_C"/>
</dbReference>
<evidence type="ECO:0000256" key="13">
    <source>
        <dbReference type="ARBA" id="ARBA00023014"/>
    </source>
</evidence>
<dbReference type="EC" id="2.7.13.3" evidence="4"/>
<dbReference type="InterPro" id="IPR050482">
    <property type="entry name" value="Sensor_HK_TwoCompSys"/>
</dbReference>
<evidence type="ECO:0000256" key="2">
    <source>
        <dbReference type="ARBA" id="ARBA00001966"/>
    </source>
</evidence>
<dbReference type="STRING" id="485913.Krac_10757"/>
<comment type="caution">
    <text evidence="19">The sequence shown here is derived from an EMBL/GenBank/DDBJ whole genome shotgun (WGS) entry which is preliminary data.</text>
</comment>
<keyword evidence="13" id="KW-0411">Iron-sulfur</keyword>
<reference evidence="19 20" key="1">
    <citation type="journal article" date="2011" name="Stand. Genomic Sci.">
        <title>Non-contiguous finished genome sequence and contextual data of the filamentous soil bacterium Ktedonobacter racemifer type strain (SOSP1-21).</title>
        <authorList>
            <person name="Chang Y.J."/>
            <person name="Land M."/>
            <person name="Hauser L."/>
            <person name="Chertkov O."/>
            <person name="Del Rio T.G."/>
            <person name="Nolan M."/>
            <person name="Copeland A."/>
            <person name="Tice H."/>
            <person name="Cheng J.F."/>
            <person name="Lucas S."/>
            <person name="Han C."/>
            <person name="Goodwin L."/>
            <person name="Pitluck S."/>
            <person name="Ivanova N."/>
            <person name="Ovchinikova G."/>
            <person name="Pati A."/>
            <person name="Chen A."/>
            <person name="Palaniappan K."/>
            <person name="Mavromatis K."/>
            <person name="Liolios K."/>
            <person name="Brettin T."/>
            <person name="Fiebig A."/>
            <person name="Rohde M."/>
            <person name="Abt B."/>
            <person name="Goker M."/>
            <person name="Detter J.C."/>
            <person name="Woyke T."/>
            <person name="Bristow J."/>
            <person name="Eisen J.A."/>
            <person name="Markowitz V."/>
            <person name="Hugenholtz P."/>
            <person name="Kyrpides N.C."/>
            <person name="Klenk H.P."/>
            <person name="Lapidus A."/>
        </authorList>
    </citation>
    <scope>NUCLEOTIDE SEQUENCE [LARGE SCALE GENOMIC DNA]</scope>
    <source>
        <strain evidence="20">DSM 44963</strain>
    </source>
</reference>
<dbReference type="GO" id="GO:0000155">
    <property type="term" value="F:phosphorelay sensor kinase activity"/>
    <property type="evidence" value="ECO:0007669"/>
    <property type="project" value="InterPro"/>
</dbReference>
<dbReference type="PANTHER" id="PTHR24421">
    <property type="entry name" value="NITRATE/NITRITE SENSOR PROTEIN NARX-RELATED"/>
    <property type="match status" value="1"/>
</dbReference>
<dbReference type="GO" id="GO:0046872">
    <property type="term" value="F:metal ion binding"/>
    <property type="evidence" value="ECO:0007669"/>
    <property type="project" value="UniProtKB-KW"/>
</dbReference>
<dbReference type="Pfam" id="PF02518">
    <property type="entry name" value="HATPase_c"/>
    <property type="match status" value="1"/>
</dbReference>
<dbReference type="SMART" id="SM00387">
    <property type="entry name" value="HATPase_c"/>
    <property type="match status" value="1"/>
</dbReference>
<dbReference type="InterPro" id="IPR011712">
    <property type="entry name" value="Sig_transdc_His_kin_sub3_dim/P"/>
</dbReference>
<gene>
    <name evidence="19" type="ORF">Krac_10757</name>
</gene>
<dbReference type="PRINTS" id="PR00344">
    <property type="entry name" value="BCTRLSENSOR"/>
</dbReference>
<keyword evidence="6" id="KW-0004">4Fe-4S</keyword>
<dbReference type="SUPFAM" id="SSF55874">
    <property type="entry name" value="ATPase domain of HSP90 chaperone/DNA topoisomerase II/histidine kinase"/>
    <property type="match status" value="1"/>
</dbReference>
<evidence type="ECO:0000256" key="12">
    <source>
        <dbReference type="ARBA" id="ARBA00023012"/>
    </source>
</evidence>
<organism evidence="19 20">
    <name type="scientific">Ktedonobacter racemifer DSM 44963</name>
    <dbReference type="NCBI Taxonomy" id="485913"/>
    <lineage>
        <taxon>Bacteria</taxon>
        <taxon>Bacillati</taxon>
        <taxon>Chloroflexota</taxon>
        <taxon>Ktedonobacteria</taxon>
        <taxon>Ktedonobacterales</taxon>
        <taxon>Ktedonobacteraceae</taxon>
        <taxon>Ktedonobacter</taxon>
    </lineage>
</organism>
<protein>
    <recommendedName>
        <fullName evidence="5">Oxygen sensor histidine kinase NreB</fullName>
        <ecNumber evidence="4">2.7.13.3</ecNumber>
    </recommendedName>
    <alternativeName>
        <fullName evidence="15">Nitrogen regulation protein B</fullName>
    </alternativeName>
</protein>
<dbReference type="PIRSF" id="PIRSF037434">
    <property type="entry name" value="STHK_ChrS"/>
    <property type="match status" value="1"/>
</dbReference>
<feature type="domain" description="Histidine kinase" evidence="18">
    <location>
        <begin position="321"/>
        <end position="416"/>
    </location>
</feature>
<keyword evidence="17" id="KW-0812">Transmembrane</keyword>
<evidence type="ECO:0000313" key="19">
    <source>
        <dbReference type="EMBL" id="EFH89214.1"/>
    </source>
</evidence>
<keyword evidence="17" id="KW-1133">Transmembrane helix</keyword>
<evidence type="ECO:0000256" key="11">
    <source>
        <dbReference type="ARBA" id="ARBA00023004"/>
    </source>
</evidence>
<keyword evidence="16" id="KW-0175">Coiled coil</keyword>
<keyword evidence="10 19" id="KW-0418">Kinase</keyword>
<evidence type="ECO:0000256" key="1">
    <source>
        <dbReference type="ARBA" id="ARBA00000085"/>
    </source>
</evidence>
<dbReference type="GO" id="GO:0051539">
    <property type="term" value="F:4 iron, 4 sulfur cluster binding"/>
    <property type="evidence" value="ECO:0007669"/>
    <property type="project" value="UniProtKB-KW"/>
</dbReference>
<feature type="transmembrane region" description="Helical" evidence="17">
    <location>
        <begin position="33"/>
        <end position="53"/>
    </location>
</feature>
<evidence type="ECO:0000256" key="14">
    <source>
        <dbReference type="ARBA" id="ARBA00024827"/>
    </source>
</evidence>